<dbReference type="RefSeq" id="WP_042213769.1">
    <property type="nucleotide sequence ID" value="NZ_BBLU01000004.1"/>
</dbReference>
<organism evidence="2 3">
    <name type="scientific">Demequina mangrovi</name>
    <dbReference type="NCBI Taxonomy" id="1043493"/>
    <lineage>
        <taxon>Bacteria</taxon>
        <taxon>Bacillati</taxon>
        <taxon>Actinomycetota</taxon>
        <taxon>Actinomycetes</taxon>
        <taxon>Micrococcales</taxon>
        <taxon>Demequinaceae</taxon>
        <taxon>Demequina</taxon>
    </lineage>
</organism>
<keyword evidence="1" id="KW-1133">Transmembrane helix</keyword>
<reference evidence="3" key="1">
    <citation type="submission" date="2016-10" db="EMBL/GenBank/DDBJ databases">
        <authorList>
            <person name="Varghese N."/>
        </authorList>
    </citation>
    <scope>NUCLEOTIDE SEQUENCE [LARGE SCALE GENOMIC DNA]</scope>
    <source>
        <strain evidence="3">DSM 24868</strain>
    </source>
</reference>
<evidence type="ECO:0000256" key="1">
    <source>
        <dbReference type="SAM" id="Phobius"/>
    </source>
</evidence>
<dbReference type="PANTHER" id="PTHR34989">
    <property type="entry name" value="PROTEIN HDED"/>
    <property type="match status" value="1"/>
</dbReference>
<evidence type="ECO:0000313" key="3">
    <source>
        <dbReference type="Proteomes" id="UP000183315"/>
    </source>
</evidence>
<evidence type="ECO:0000313" key="2">
    <source>
        <dbReference type="EMBL" id="SEJ36868.1"/>
    </source>
</evidence>
<proteinExistence type="predicted"/>
<sequence length="198" mass="20176">MPDARQLGLELDARALTARAITAVRVMFAVLGVVALAVGVAMLVWPGRTLAVGAALAGIYFVIAGVARIAMGVLGASISGGLRGLSIVMGVLMLVAGMVMLRNLAASTTVLLVIVALTVGVGWIIDGIMVILESGKARSRGWAVAYGAIGVLAGIAVIAFPTMTATVMIWIAAAVFVVLGIMGLVRAFTFGRGIEAEL</sequence>
<dbReference type="Pfam" id="PF03729">
    <property type="entry name" value="DUF308"/>
    <property type="match status" value="2"/>
</dbReference>
<feature type="transmembrane region" description="Helical" evidence="1">
    <location>
        <begin position="82"/>
        <end position="104"/>
    </location>
</feature>
<feature type="transmembrane region" description="Helical" evidence="1">
    <location>
        <begin position="110"/>
        <end position="132"/>
    </location>
</feature>
<keyword evidence="1" id="KW-0812">Transmembrane</keyword>
<keyword evidence="3" id="KW-1185">Reference proteome</keyword>
<feature type="transmembrane region" description="Helical" evidence="1">
    <location>
        <begin position="167"/>
        <end position="188"/>
    </location>
</feature>
<name>A0A1H6Y6E7_9MICO</name>
<dbReference type="STRING" id="1043493.SAMN05421637_1591"/>
<keyword evidence="1" id="KW-0472">Membrane</keyword>
<gene>
    <name evidence="2" type="ORF">SAMN05421637_1591</name>
</gene>
<feature type="transmembrane region" description="Helical" evidence="1">
    <location>
        <begin position="50"/>
        <end position="70"/>
    </location>
</feature>
<dbReference type="GO" id="GO:0005886">
    <property type="term" value="C:plasma membrane"/>
    <property type="evidence" value="ECO:0007669"/>
    <property type="project" value="TreeGrafter"/>
</dbReference>
<dbReference type="InterPro" id="IPR005325">
    <property type="entry name" value="DUF308_memb"/>
</dbReference>
<feature type="transmembrane region" description="Helical" evidence="1">
    <location>
        <begin position="144"/>
        <end position="161"/>
    </location>
</feature>
<dbReference type="InterPro" id="IPR052712">
    <property type="entry name" value="Acid_resist_chaperone_HdeD"/>
</dbReference>
<feature type="transmembrane region" description="Helical" evidence="1">
    <location>
        <begin position="21"/>
        <end position="44"/>
    </location>
</feature>
<dbReference type="eggNOG" id="COG3247">
    <property type="taxonomic scope" value="Bacteria"/>
</dbReference>
<dbReference type="AlphaFoldDB" id="A0A1H6Y6E7"/>
<dbReference type="EMBL" id="FNZI01000003">
    <property type="protein sequence ID" value="SEJ36868.1"/>
    <property type="molecule type" value="Genomic_DNA"/>
</dbReference>
<protein>
    <submittedName>
        <fullName evidence="2">Uncharacterized membrane protein HdeD, DUF308 family</fullName>
    </submittedName>
</protein>
<accession>A0A1H6Y6E7</accession>
<dbReference type="Proteomes" id="UP000183315">
    <property type="component" value="Unassembled WGS sequence"/>
</dbReference>
<dbReference type="PANTHER" id="PTHR34989:SF1">
    <property type="entry name" value="PROTEIN HDED"/>
    <property type="match status" value="1"/>
</dbReference>